<dbReference type="EMBL" id="JAHCQH010000012">
    <property type="protein sequence ID" value="MBS9476048.1"/>
    <property type="molecule type" value="Genomic_DNA"/>
</dbReference>
<dbReference type="Gene3D" id="1.10.490.110">
    <property type="entry name" value="Uncharacterized conserved protein DUF2267"/>
    <property type="match status" value="1"/>
</dbReference>
<proteinExistence type="predicted"/>
<dbReference type="InterPro" id="IPR018727">
    <property type="entry name" value="DUF2267"/>
</dbReference>
<keyword evidence="2" id="KW-1185">Reference proteome</keyword>
<sequence length="149" mass="16636">MTVPMAYRRASQDLDAFLADVADEAHLSSRHQAYTVVDAVFRAFRRRLTPEEVLAFAAALPPLLGALFIENWRPEEAAPVCWAPEEVLRDVKSLRPHHNLATERAVVQIGAALRRHVDEAAFAQALQRLPPEAARFWGIDTVTGWQVAS</sequence>
<dbReference type="Proteomes" id="UP001166585">
    <property type="component" value="Unassembled WGS sequence"/>
</dbReference>
<accession>A0ABS5R312</accession>
<dbReference type="InterPro" id="IPR038282">
    <property type="entry name" value="DUF2267_sf"/>
</dbReference>
<reference evidence="1" key="1">
    <citation type="submission" date="2021-05" db="EMBL/GenBank/DDBJ databases">
        <authorList>
            <person name="Sun Q."/>
            <person name="Inoue M."/>
        </authorList>
    </citation>
    <scope>NUCLEOTIDE SEQUENCE</scope>
    <source>
        <strain evidence="1">VKM B-3255</strain>
    </source>
</reference>
<dbReference type="RefSeq" id="WP_213753898.1">
    <property type="nucleotide sequence ID" value="NZ_JAHCQH010000012.1"/>
</dbReference>
<dbReference type="Pfam" id="PF10025">
    <property type="entry name" value="DUF2267"/>
    <property type="match status" value="1"/>
</dbReference>
<evidence type="ECO:0000313" key="1">
    <source>
        <dbReference type="EMBL" id="MBS9476048.1"/>
    </source>
</evidence>
<evidence type="ECO:0000313" key="2">
    <source>
        <dbReference type="Proteomes" id="UP001166585"/>
    </source>
</evidence>
<name>A0ABS5R312_9HYPH</name>
<protein>
    <submittedName>
        <fullName evidence="1">DUF2267 domain-containing protein</fullName>
    </submittedName>
</protein>
<gene>
    <name evidence="1" type="ORF">KIP89_02890</name>
</gene>
<organism evidence="1 2">
    <name type="scientific">Ancylobacter radicis</name>
    <dbReference type="NCBI Taxonomy" id="2836179"/>
    <lineage>
        <taxon>Bacteria</taxon>
        <taxon>Pseudomonadati</taxon>
        <taxon>Pseudomonadota</taxon>
        <taxon>Alphaproteobacteria</taxon>
        <taxon>Hyphomicrobiales</taxon>
        <taxon>Xanthobacteraceae</taxon>
        <taxon>Ancylobacter</taxon>
    </lineage>
</organism>
<comment type="caution">
    <text evidence="1">The sequence shown here is derived from an EMBL/GenBank/DDBJ whole genome shotgun (WGS) entry which is preliminary data.</text>
</comment>